<evidence type="ECO:0000256" key="3">
    <source>
        <dbReference type="SAM" id="MobiDB-lite"/>
    </source>
</evidence>
<dbReference type="FunFam" id="3.30.1370.10:FF:000037">
    <property type="entry name" value="KH domain protein"/>
    <property type="match status" value="1"/>
</dbReference>
<evidence type="ECO:0000313" key="7">
    <source>
        <dbReference type="Proteomes" id="UP000636800"/>
    </source>
</evidence>
<feature type="domain" description="KHDC4/BBP-like KH-domain type I" evidence="4">
    <location>
        <begin position="219"/>
        <end position="293"/>
    </location>
</feature>
<sequence>MTEDTSTKSSEEPTVVAGTTRQRKKRKWDEPAELLSSHTIAITGAFPVGFCGTTGICTPGGILLPNAISANTLSSIAQSSVTTLIQKPSQPKPQDELIAREILINDAEPSTRYKLTKRQTQEEIQKCTGAVVITRGKYRPPNALPDSEKPLYLHISAGSHLKDMAERIIAVDHAASMVEEIIRQGQNSLSFSGPYSTFNSNGQTSQPLSICLFLGFEPEPSKNIAARIRGPNDQYINHIINETGATVVLRGQGSGNHHFSQAEEAQQPLHLYLSSTNSKSLEAARILAENLLDTISAECCASRVSSCKVYNAVPPPQQLTGSQNCTIVEMTSNPTVSSPPTICGITQTAQSFTSDAAVVSPVSNVPPPVLSIQKGFLTGYAFSSPSMDSYVYPTSNGGTYYSGYGGIYPQATPLQQVALALKQAPISTTSIVASTTVNTSALPMVASPIVDTDKRQQLQKRKFQELPAASKGSTTLSQNSRQGSECFKSGLEEAVARNFSSMPQPKKLNQEGSNELRPPPPVIPPPPKFVPRPPPLDVDAQESVRVVMPPPPPKFSSSQLLPEAQNKQPVINKAAETPNHCVKSLATEKAGTELASDTLLKLVEYEEEDDDDLGASSEETCRSNLVRSAGSKPFWAV</sequence>
<reference evidence="6 7" key="1">
    <citation type="journal article" date="2020" name="Nat. Food">
        <title>A phased Vanilla planifolia genome enables genetic improvement of flavour and production.</title>
        <authorList>
            <person name="Hasing T."/>
            <person name="Tang H."/>
            <person name="Brym M."/>
            <person name="Khazi F."/>
            <person name="Huang T."/>
            <person name="Chambers A.H."/>
        </authorList>
    </citation>
    <scope>NUCLEOTIDE SEQUENCE [LARGE SCALE GENOMIC DNA]</scope>
    <source>
        <tissue evidence="6">Leaf</tissue>
    </source>
</reference>
<evidence type="ECO:0000256" key="1">
    <source>
        <dbReference type="ARBA" id="ARBA00070402"/>
    </source>
</evidence>
<feature type="region of interest" description="Disordered" evidence="3">
    <location>
        <begin position="464"/>
        <end position="485"/>
    </location>
</feature>
<dbReference type="PANTHER" id="PTHR15744:SF0">
    <property type="entry name" value="KH HOMOLOGY DOMAIN-CONTAINING PROTEIN 4"/>
    <property type="match status" value="1"/>
</dbReference>
<dbReference type="PANTHER" id="PTHR15744">
    <property type="entry name" value="BLOM7"/>
    <property type="match status" value="1"/>
</dbReference>
<dbReference type="Pfam" id="PF23469">
    <property type="entry name" value="KH_12"/>
    <property type="match status" value="1"/>
</dbReference>
<dbReference type="AlphaFoldDB" id="A0A835RMQ8"/>
<evidence type="ECO:0000259" key="4">
    <source>
        <dbReference type="Pfam" id="PF22675"/>
    </source>
</evidence>
<feature type="compositionally biased region" description="Basic and acidic residues" evidence="3">
    <location>
        <begin position="1"/>
        <end position="11"/>
    </location>
</feature>
<dbReference type="Gene3D" id="3.30.1370.10">
    <property type="entry name" value="K Homology domain, type 1"/>
    <property type="match status" value="1"/>
</dbReference>
<feature type="region of interest" description="Disordered" evidence="3">
    <location>
        <begin position="1"/>
        <end position="29"/>
    </location>
</feature>
<evidence type="ECO:0000259" key="5">
    <source>
        <dbReference type="Pfam" id="PF23469"/>
    </source>
</evidence>
<dbReference type="GO" id="GO:0003723">
    <property type="term" value="F:RNA binding"/>
    <property type="evidence" value="ECO:0007669"/>
    <property type="project" value="InterPro"/>
</dbReference>
<dbReference type="InterPro" id="IPR056149">
    <property type="entry name" value="PRP5/DDX46/KHDC4_KH"/>
</dbReference>
<gene>
    <name evidence="6" type="ORF">HPP92_007829</name>
</gene>
<feature type="compositionally biased region" description="Pro residues" evidence="3">
    <location>
        <begin position="517"/>
        <end position="533"/>
    </location>
</feature>
<organism evidence="6 7">
    <name type="scientific">Vanilla planifolia</name>
    <name type="common">Vanilla</name>
    <dbReference type="NCBI Taxonomy" id="51239"/>
    <lineage>
        <taxon>Eukaryota</taxon>
        <taxon>Viridiplantae</taxon>
        <taxon>Streptophyta</taxon>
        <taxon>Embryophyta</taxon>
        <taxon>Tracheophyta</taxon>
        <taxon>Spermatophyta</taxon>
        <taxon>Magnoliopsida</taxon>
        <taxon>Liliopsida</taxon>
        <taxon>Asparagales</taxon>
        <taxon>Orchidaceae</taxon>
        <taxon>Vanilloideae</taxon>
        <taxon>Vanilleae</taxon>
        <taxon>Vanilla</taxon>
    </lineage>
</organism>
<feature type="compositionally biased region" description="Polar residues" evidence="3">
    <location>
        <begin position="471"/>
        <end position="483"/>
    </location>
</feature>
<dbReference type="Pfam" id="PF22675">
    <property type="entry name" value="KH-I_KHDC4-BBP"/>
    <property type="match status" value="1"/>
</dbReference>
<keyword evidence="7" id="KW-1185">Reference proteome</keyword>
<dbReference type="OrthoDB" id="2011998at2759"/>
<dbReference type="EMBL" id="JADCNL010000003">
    <property type="protein sequence ID" value="KAG0489018.1"/>
    <property type="molecule type" value="Genomic_DNA"/>
</dbReference>
<dbReference type="InterPro" id="IPR055256">
    <property type="entry name" value="KH_1_KHDC4/BBP-like"/>
</dbReference>
<name>A0A835RMQ8_VANPL</name>
<proteinExistence type="predicted"/>
<evidence type="ECO:0000256" key="2">
    <source>
        <dbReference type="ARBA" id="ARBA00081001"/>
    </source>
</evidence>
<dbReference type="SUPFAM" id="SSF54791">
    <property type="entry name" value="Eukaryotic type KH-domain (KH-domain type I)"/>
    <property type="match status" value="1"/>
</dbReference>
<dbReference type="InterPro" id="IPR036612">
    <property type="entry name" value="KH_dom_type_1_sf"/>
</dbReference>
<comment type="caution">
    <text evidence="6">The sequence shown here is derived from an EMBL/GenBank/DDBJ whole genome shotgun (WGS) entry which is preliminary data.</text>
</comment>
<evidence type="ECO:0000313" key="6">
    <source>
        <dbReference type="EMBL" id="KAG0489018.1"/>
    </source>
</evidence>
<feature type="region of interest" description="Disordered" evidence="3">
    <location>
        <begin position="498"/>
        <end position="533"/>
    </location>
</feature>
<dbReference type="InterPro" id="IPR031121">
    <property type="entry name" value="RIK/BLOM7"/>
</dbReference>
<dbReference type="GO" id="GO:0005634">
    <property type="term" value="C:nucleus"/>
    <property type="evidence" value="ECO:0007669"/>
    <property type="project" value="InterPro"/>
</dbReference>
<accession>A0A835RMQ8</accession>
<protein>
    <recommendedName>
        <fullName evidence="1">Protein RIK</fullName>
    </recommendedName>
    <alternativeName>
        <fullName evidence="2">Rough sheath 2-interacting KH domain protein</fullName>
    </alternativeName>
</protein>
<feature type="domain" description="ATP-dependent RNA helicase PRP5/DDX46/KHDC4 KH" evidence="5">
    <location>
        <begin position="98"/>
        <end position="186"/>
    </location>
</feature>
<dbReference type="Proteomes" id="UP000636800">
    <property type="component" value="Chromosome 3"/>
</dbReference>